<dbReference type="Ensembl" id="ENSCINT00000036956.1">
    <property type="protein sequence ID" value="ENSCINP00000032036.1"/>
    <property type="gene ID" value="ENSCING00000022052.1"/>
</dbReference>
<feature type="region of interest" description="Disordered" evidence="2">
    <location>
        <begin position="177"/>
        <end position="215"/>
    </location>
</feature>
<dbReference type="GO" id="GO:1905515">
    <property type="term" value="P:non-motile cilium assembly"/>
    <property type="evidence" value="ECO:0007669"/>
    <property type="project" value="InterPro"/>
</dbReference>
<dbReference type="GO" id="GO:0097546">
    <property type="term" value="C:ciliary base"/>
    <property type="evidence" value="ECO:0007669"/>
    <property type="project" value="InterPro"/>
</dbReference>
<reference evidence="3" key="3">
    <citation type="submission" date="2025-09" db="UniProtKB">
        <authorList>
            <consortium name="Ensembl"/>
        </authorList>
    </citation>
    <scope>IDENTIFICATION</scope>
</reference>
<feature type="region of interest" description="Disordered" evidence="2">
    <location>
        <begin position="35"/>
        <end position="107"/>
    </location>
</feature>
<evidence type="ECO:0000256" key="1">
    <source>
        <dbReference type="SAM" id="Coils"/>
    </source>
</evidence>
<evidence type="ECO:0000313" key="4">
    <source>
        <dbReference type="Proteomes" id="UP000008144"/>
    </source>
</evidence>
<feature type="compositionally biased region" description="Basic and acidic residues" evidence="2">
    <location>
        <begin position="35"/>
        <end position="86"/>
    </location>
</feature>
<dbReference type="AlphaFoldDB" id="H2XQV2"/>
<feature type="compositionally biased region" description="Polar residues" evidence="2">
    <location>
        <begin position="179"/>
        <end position="191"/>
    </location>
</feature>
<dbReference type="PANTHER" id="PTHR31191:SF4">
    <property type="entry name" value="CENTROSOMAL PROTEIN OF 126 KDA"/>
    <property type="match status" value="1"/>
</dbReference>
<dbReference type="PANTHER" id="PTHR31191">
    <property type="entry name" value="CENTROSOMAL PROTEIN CEP126"/>
    <property type="match status" value="1"/>
</dbReference>
<feature type="coiled-coil region" evidence="1">
    <location>
        <begin position="138"/>
        <end position="165"/>
    </location>
</feature>
<keyword evidence="1" id="KW-0175">Coiled coil</keyword>
<reference evidence="4" key="1">
    <citation type="journal article" date="2002" name="Science">
        <title>The draft genome of Ciona intestinalis: insights into chordate and vertebrate origins.</title>
        <authorList>
            <person name="Dehal P."/>
            <person name="Satou Y."/>
            <person name="Campbell R.K."/>
            <person name="Chapman J."/>
            <person name="Degnan B."/>
            <person name="De Tomaso A."/>
            <person name="Davidson B."/>
            <person name="Di Gregorio A."/>
            <person name="Gelpke M."/>
            <person name="Goodstein D.M."/>
            <person name="Harafuji N."/>
            <person name="Hastings K.E."/>
            <person name="Ho I."/>
            <person name="Hotta K."/>
            <person name="Huang W."/>
            <person name="Kawashima T."/>
            <person name="Lemaire P."/>
            <person name="Martinez D."/>
            <person name="Meinertzhagen I.A."/>
            <person name="Necula S."/>
            <person name="Nonaka M."/>
            <person name="Putnam N."/>
            <person name="Rash S."/>
            <person name="Saiga H."/>
            <person name="Satake M."/>
            <person name="Terry A."/>
            <person name="Yamada L."/>
            <person name="Wang H.G."/>
            <person name="Awazu S."/>
            <person name="Azumi K."/>
            <person name="Boore J."/>
            <person name="Branno M."/>
            <person name="Chin-Bow S."/>
            <person name="DeSantis R."/>
            <person name="Doyle S."/>
            <person name="Francino P."/>
            <person name="Keys D.N."/>
            <person name="Haga S."/>
            <person name="Hayashi H."/>
            <person name="Hino K."/>
            <person name="Imai K.S."/>
            <person name="Inaba K."/>
            <person name="Kano S."/>
            <person name="Kobayashi K."/>
            <person name="Kobayashi M."/>
            <person name="Lee B.I."/>
            <person name="Makabe K.W."/>
            <person name="Manohar C."/>
            <person name="Matassi G."/>
            <person name="Medina M."/>
            <person name="Mochizuki Y."/>
            <person name="Mount S."/>
            <person name="Morishita T."/>
            <person name="Miura S."/>
            <person name="Nakayama A."/>
            <person name="Nishizaka S."/>
            <person name="Nomoto H."/>
            <person name="Ohta F."/>
            <person name="Oishi K."/>
            <person name="Rigoutsos I."/>
            <person name="Sano M."/>
            <person name="Sasaki A."/>
            <person name="Sasakura Y."/>
            <person name="Shoguchi E."/>
            <person name="Shin-i T."/>
            <person name="Spagnuolo A."/>
            <person name="Stainier D."/>
            <person name="Suzuki M.M."/>
            <person name="Tassy O."/>
            <person name="Takatori N."/>
            <person name="Tokuoka M."/>
            <person name="Yagi K."/>
            <person name="Yoshizaki F."/>
            <person name="Wada S."/>
            <person name="Zhang C."/>
            <person name="Hyatt P.D."/>
            <person name="Larimer F."/>
            <person name="Detter C."/>
            <person name="Doggett N."/>
            <person name="Glavina T."/>
            <person name="Hawkins T."/>
            <person name="Richardson P."/>
            <person name="Lucas S."/>
            <person name="Kohara Y."/>
            <person name="Levine M."/>
            <person name="Satoh N."/>
            <person name="Rokhsar D.S."/>
        </authorList>
    </citation>
    <scope>NUCLEOTIDE SEQUENCE [LARGE SCALE GENOMIC DNA]</scope>
</reference>
<protein>
    <submittedName>
        <fullName evidence="3">Uncharacterized protein</fullName>
    </submittedName>
</protein>
<feature type="compositionally biased region" description="Basic residues" evidence="2">
    <location>
        <begin position="90"/>
        <end position="102"/>
    </location>
</feature>
<sequence length="215" mass="25099">MTIGNPGQTYGVRVGNETYSLVITDEDLEKRKIDREKAKKLSQETNRRRKALEERKKLAEEREARKRSLELSKRRQRQTEATERYQRSHLGIKHDKRSKFTHGGKGIPSLDSVLHQLRSGSTEIFYDQMLGNTGETSRELLNQGKQMFESELEEQQKKLIDQHKQQTVKEFQEELQRDNILTPSAQPNLDVSDTDSLDDQPMQYHPAYTQPYRAP</sequence>
<reference evidence="3" key="2">
    <citation type="submission" date="2025-08" db="UniProtKB">
        <authorList>
            <consortium name="Ensembl"/>
        </authorList>
    </citation>
    <scope>IDENTIFICATION</scope>
</reference>
<proteinExistence type="predicted"/>
<organism evidence="3 4">
    <name type="scientific">Ciona intestinalis</name>
    <name type="common">Transparent sea squirt</name>
    <name type="synonym">Ascidia intestinalis</name>
    <dbReference type="NCBI Taxonomy" id="7719"/>
    <lineage>
        <taxon>Eukaryota</taxon>
        <taxon>Metazoa</taxon>
        <taxon>Chordata</taxon>
        <taxon>Tunicata</taxon>
        <taxon>Ascidiacea</taxon>
        <taxon>Phlebobranchia</taxon>
        <taxon>Cionidae</taxon>
        <taxon>Ciona</taxon>
    </lineage>
</organism>
<dbReference type="InParanoid" id="H2XQV2"/>
<dbReference type="GO" id="GO:0005813">
    <property type="term" value="C:centrosome"/>
    <property type="evidence" value="ECO:0007669"/>
    <property type="project" value="InterPro"/>
</dbReference>
<evidence type="ECO:0000313" key="3">
    <source>
        <dbReference type="Ensembl" id="ENSCINP00000032036.1"/>
    </source>
</evidence>
<keyword evidence="4" id="KW-1185">Reference proteome</keyword>
<name>H2XQV2_CIOIN</name>
<dbReference type="HOGENOM" id="CLU_1285859_0_0_1"/>
<dbReference type="GeneTree" id="ENSGT00390000013786"/>
<dbReference type="GO" id="GO:0007052">
    <property type="term" value="P:mitotic spindle organization"/>
    <property type="evidence" value="ECO:0007669"/>
    <property type="project" value="InterPro"/>
</dbReference>
<dbReference type="InterPro" id="IPR028257">
    <property type="entry name" value="CEP126"/>
</dbReference>
<accession>H2XQV2</accession>
<dbReference type="STRING" id="7719.ENSCINP00000032036"/>
<dbReference type="GO" id="GO:0031122">
    <property type="term" value="P:cytoplasmic microtubule organization"/>
    <property type="evidence" value="ECO:0007669"/>
    <property type="project" value="InterPro"/>
</dbReference>
<evidence type="ECO:0000256" key="2">
    <source>
        <dbReference type="SAM" id="MobiDB-lite"/>
    </source>
</evidence>
<dbReference type="Proteomes" id="UP000008144">
    <property type="component" value="Unassembled WGS sequence"/>
</dbReference>